<organism evidence="2 3">
    <name type="scientific">Erythrobacter longus</name>
    <dbReference type="NCBI Taxonomy" id="1044"/>
    <lineage>
        <taxon>Bacteria</taxon>
        <taxon>Pseudomonadati</taxon>
        <taxon>Pseudomonadota</taxon>
        <taxon>Alphaproteobacteria</taxon>
        <taxon>Sphingomonadales</taxon>
        <taxon>Erythrobacteraceae</taxon>
        <taxon>Erythrobacter/Porphyrobacter group</taxon>
        <taxon>Erythrobacter</taxon>
    </lineage>
</organism>
<dbReference type="RefSeq" id="WP_034958361.1">
    <property type="nucleotide sequence ID" value="NZ_JMIW01000001.1"/>
</dbReference>
<keyword evidence="3" id="KW-1185">Reference proteome</keyword>
<dbReference type="AlphaFoldDB" id="A0A074N235"/>
<accession>A0A074N235</accession>
<proteinExistence type="predicted"/>
<dbReference type="EMBL" id="JMIW01000001">
    <property type="protein sequence ID" value="KEO91982.1"/>
    <property type="molecule type" value="Genomic_DNA"/>
</dbReference>
<evidence type="ECO:0000256" key="1">
    <source>
        <dbReference type="SAM" id="SignalP"/>
    </source>
</evidence>
<comment type="caution">
    <text evidence="2">The sequence shown here is derived from an EMBL/GenBank/DDBJ whole genome shotgun (WGS) entry which is preliminary data.</text>
</comment>
<gene>
    <name evidence="2" type="ORF">EH31_04725</name>
</gene>
<name>A0A074N235_ERYLO</name>
<reference evidence="2 3" key="1">
    <citation type="submission" date="2014-04" db="EMBL/GenBank/DDBJ databases">
        <title>A comprehensive comparison of genomes of Erythrobacter spp. strains.</title>
        <authorList>
            <person name="Zheng Q."/>
        </authorList>
    </citation>
    <scope>NUCLEOTIDE SEQUENCE [LARGE SCALE GENOMIC DNA]</scope>
    <source>
        <strain evidence="2 3">DSM 6997</strain>
    </source>
</reference>
<keyword evidence="1" id="KW-0732">Signal</keyword>
<evidence type="ECO:0000313" key="3">
    <source>
        <dbReference type="Proteomes" id="UP000027647"/>
    </source>
</evidence>
<feature type="signal peptide" evidence="1">
    <location>
        <begin position="1"/>
        <end position="24"/>
    </location>
</feature>
<protein>
    <submittedName>
        <fullName evidence="2">Uncharacterized protein</fullName>
    </submittedName>
</protein>
<dbReference type="Proteomes" id="UP000027647">
    <property type="component" value="Unassembled WGS sequence"/>
</dbReference>
<feature type="chain" id="PRO_5001699544" evidence="1">
    <location>
        <begin position="25"/>
        <end position="244"/>
    </location>
</feature>
<sequence>MLKSFSFLTAISATVLITPTPASAESYQQYLERLRDICSVECLEPRPFQIAARKRSSDADDDMAVIMDVVEVRAVGDKFELHNIATDSSALVELELLGSAGIDTSFGSGVGGRTRNRVAGRSPEVVVVEIDKQTFADILNTNSDTLIASPGEGSKSDEESASIVVEGDVEQERLQATLPRLRAYFRNRRVVVRGQPRLTPVWVGARLDRRRKQVTLVIDNAEDIALLPEYDENGEAVFVDPLNE</sequence>
<evidence type="ECO:0000313" key="2">
    <source>
        <dbReference type="EMBL" id="KEO91982.1"/>
    </source>
</evidence>